<dbReference type="GO" id="GO:0140861">
    <property type="term" value="P:DNA repair-dependent chromatin remodeling"/>
    <property type="evidence" value="ECO:0007669"/>
    <property type="project" value="UniProtKB-ARBA"/>
</dbReference>
<feature type="active site" description="Proton donor/acceptor" evidence="13">
    <location>
        <position position="645"/>
    </location>
</feature>
<evidence type="ECO:0000256" key="11">
    <source>
        <dbReference type="ARBA" id="ARBA00023163"/>
    </source>
</evidence>
<reference evidence="19" key="1">
    <citation type="submission" date="2020-06" db="EMBL/GenBank/DDBJ databases">
        <authorList>
            <person name="Ji K."/>
            <person name="Li J."/>
        </authorList>
    </citation>
    <scope>NUCLEOTIDE SEQUENCE</scope>
    <source>
        <strain evidence="19">JKM2019</strain>
        <tissue evidence="19">Whole body</tissue>
    </source>
</reference>
<accession>A0A9D4P2B0</accession>
<dbReference type="GO" id="GO:0006357">
    <property type="term" value="P:regulation of transcription by RNA polymerase II"/>
    <property type="evidence" value="ECO:0007669"/>
    <property type="project" value="TreeGrafter"/>
</dbReference>
<keyword evidence="6 14" id="KW-0863">Zinc-finger</keyword>
<dbReference type="InterPro" id="IPR036388">
    <property type="entry name" value="WH-like_DNA-bd_sf"/>
</dbReference>
<evidence type="ECO:0000259" key="17">
    <source>
        <dbReference type="PROSITE" id="PS50016"/>
    </source>
</evidence>
<dbReference type="GO" id="GO:0005634">
    <property type="term" value="C:nucleus"/>
    <property type="evidence" value="ECO:0007669"/>
    <property type="project" value="UniProtKB-SubCell"/>
</dbReference>
<dbReference type="GO" id="GO:0005705">
    <property type="term" value="C:polytene chromosome interband"/>
    <property type="evidence" value="ECO:0007669"/>
    <property type="project" value="UniProtKB-ARBA"/>
</dbReference>
<keyword evidence="11" id="KW-0804">Transcription</keyword>
<dbReference type="PROSITE" id="PS51726">
    <property type="entry name" value="MYST_HAT"/>
    <property type="match status" value="1"/>
</dbReference>
<evidence type="ECO:0000256" key="3">
    <source>
        <dbReference type="ARBA" id="ARBA00013184"/>
    </source>
</evidence>
<dbReference type="GO" id="GO:0008270">
    <property type="term" value="F:zinc ion binding"/>
    <property type="evidence" value="ECO:0007669"/>
    <property type="project" value="UniProtKB-KW"/>
</dbReference>
<comment type="similarity">
    <text evidence="2 15">Belongs to the MYST (SAS/MOZ) family.</text>
</comment>
<comment type="caution">
    <text evidence="19">The sequence shown here is derived from an EMBL/GenBank/DDBJ whole genome shotgun (WGS) entry which is preliminary data.</text>
</comment>
<dbReference type="FunFam" id="1.10.10.10:FF:000022">
    <property type="entry name" value="Histone acetyltransferase"/>
    <property type="match status" value="1"/>
</dbReference>
<protein>
    <recommendedName>
        <fullName evidence="3 15">Histone acetyltransferase</fullName>
        <ecNumber evidence="3 15">2.3.1.48</ecNumber>
    </recommendedName>
</protein>
<dbReference type="GO" id="GO:0003712">
    <property type="term" value="F:transcription coregulator activity"/>
    <property type="evidence" value="ECO:0007669"/>
    <property type="project" value="TreeGrafter"/>
</dbReference>
<evidence type="ECO:0000256" key="9">
    <source>
        <dbReference type="ARBA" id="ARBA00022990"/>
    </source>
</evidence>
<evidence type="ECO:0000256" key="1">
    <source>
        <dbReference type="ARBA" id="ARBA00004123"/>
    </source>
</evidence>
<evidence type="ECO:0000256" key="6">
    <source>
        <dbReference type="ARBA" id="ARBA00022771"/>
    </source>
</evidence>
<dbReference type="InterPro" id="IPR002515">
    <property type="entry name" value="Znf_C2H2C"/>
</dbReference>
<feature type="region of interest" description="Disordered" evidence="16">
    <location>
        <begin position="228"/>
        <end position="272"/>
    </location>
</feature>
<name>A0A9D4P2B0_DERFA</name>
<dbReference type="Gene3D" id="3.30.40.10">
    <property type="entry name" value="Zinc/RING finger domain, C3HC4 (zinc finger)"/>
    <property type="match status" value="1"/>
</dbReference>
<reference evidence="19" key="2">
    <citation type="journal article" date="2021" name="World Allergy Organ. J.">
        <title>Chromosome-level assembly of Dermatophagoides farinae genome and transcriptome reveals two novel allergens Der f 37 and Der f 39.</title>
        <authorList>
            <person name="Chen J."/>
            <person name="Cai Z."/>
            <person name="Fan D."/>
            <person name="Hu J."/>
            <person name="Hou Y."/>
            <person name="He Y."/>
            <person name="Zhang Z."/>
            <person name="Zhao Z."/>
            <person name="Gao P."/>
            <person name="Hu W."/>
            <person name="Sun J."/>
            <person name="Li J."/>
            <person name="Ji K."/>
        </authorList>
    </citation>
    <scope>NUCLEOTIDE SEQUENCE</scope>
    <source>
        <strain evidence="19">JKM2019</strain>
    </source>
</reference>
<dbReference type="PROSITE" id="PS01359">
    <property type="entry name" value="ZF_PHD_1"/>
    <property type="match status" value="1"/>
</dbReference>
<feature type="domain" description="PHD-type" evidence="17">
    <location>
        <begin position="50"/>
        <end position="109"/>
    </location>
</feature>
<dbReference type="GO" id="GO:0003682">
    <property type="term" value="F:chromatin binding"/>
    <property type="evidence" value="ECO:0007669"/>
    <property type="project" value="TreeGrafter"/>
</dbReference>
<keyword evidence="10" id="KW-0805">Transcription regulation</keyword>
<dbReference type="SUPFAM" id="SSF57903">
    <property type="entry name" value="FYVE/PHD zinc finger"/>
    <property type="match status" value="1"/>
</dbReference>
<feature type="region of interest" description="Disordered" evidence="16">
    <location>
        <begin position="188"/>
        <end position="211"/>
    </location>
</feature>
<dbReference type="PROSITE" id="PS50016">
    <property type="entry name" value="ZF_PHD_2"/>
    <property type="match status" value="1"/>
</dbReference>
<dbReference type="SUPFAM" id="SSF103637">
    <property type="entry name" value="CCHHC domain"/>
    <property type="match status" value="1"/>
</dbReference>
<dbReference type="Gene3D" id="1.10.10.10">
    <property type="entry name" value="Winged helix-like DNA-binding domain superfamily/Winged helix DNA-binding domain"/>
    <property type="match status" value="1"/>
</dbReference>
<evidence type="ECO:0000256" key="5">
    <source>
        <dbReference type="ARBA" id="ARBA00022723"/>
    </source>
</evidence>
<evidence type="ECO:0000256" key="2">
    <source>
        <dbReference type="ARBA" id="ARBA00010107"/>
    </source>
</evidence>
<keyword evidence="5" id="KW-0479">Metal-binding</keyword>
<dbReference type="Pfam" id="PF17772">
    <property type="entry name" value="zf-MYST"/>
    <property type="match status" value="1"/>
</dbReference>
<dbReference type="InterPro" id="IPR016181">
    <property type="entry name" value="Acyl_CoA_acyltransferase"/>
</dbReference>
<sequence>MLIRFRLRSSSSSNSTTSSISERSMAIDSSCSPSSLSSTSTSCMDRDQLLGECYLCGQQDDNEGRRQLLTCSVCATQFHLKCLDLKSKQFCDTKSRAYKTWVCRKCRRCLWCREKRTKINPNPLVSSLRSHPERKLNSMEMISCIECDSSIHLVCFFRQQNDRHQLPPLSIRELRKRRIDNPDKFIETIQNEQNHRTSISTRSSRRTFQSPMIMEKSGQINKMIDTTDEKNDEQCQNQSQQQKNRKRKKSESEHQPPQCSPKKIKCVSPSPPILSNEQETLQSLSAQHFHQEPCGCSVSGCDSNGHLSGIYDHHSTIETCPLFHNQTADDCRQRYRRRIECQRQIQEQQQQRKCWSSPRKSIQRIGLLQQKNVKWNQIMNQRNVELKSLQLETKPTFTSSRQPNLEGLTPKFDLNLFIDAQARTAQMIHENSALELATTTATKMANDSNEIKTSEQNFDENQEIQQQKKKPGIETIIFGKHEISVWYNSQYSDEFQNCLRLYICEFCLKCMNSSIILDRHMEKCTLKHPPGNEIYRKGKISFFEVDGNKQKEYCQNLCLLAKLFLEYKTLFVDVEPFLFYVMTENDHTNGIHLLGYFSKEKHSPNSYNVSCILTLPQYQRSGYGRMLIDFSYLLTRNENKIGSPEKPLSDHGIISYRSYWKFVIMDFLSSYVGKDILLKDISQHTGINSVDLISTLQLMGILKYWKGKHLILVNDEQRKRYGQEIKRKRKLFGDKMIDPKCLRWTPSIYPR</sequence>
<evidence type="ECO:0000313" key="19">
    <source>
        <dbReference type="EMBL" id="KAH7643094.1"/>
    </source>
</evidence>
<proteinExistence type="inferred from homology"/>
<dbReference type="Pfam" id="PF01853">
    <property type="entry name" value="MOZ_SAS"/>
    <property type="match status" value="1"/>
</dbReference>
<evidence type="ECO:0000256" key="13">
    <source>
        <dbReference type="PIRSR" id="PIRSR602717-51"/>
    </source>
</evidence>
<dbReference type="SUPFAM" id="SSF55729">
    <property type="entry name" value="Acyl-CoA N-acyltransferases (Nat)"/>
    <property type="match status" value="1"/>
</dbReference>
<dbReference type="InterPro" id="IPR001965">
    <property type="entry name" value="Znf_PHD"/>
</dbReference>
<dbReference type="PROSITE" id="PS51802">
    <property type="entry name" value="ZF_CCHHC"/>
    <property type="match status" value="1"/>
</dbReference>
<evidence type="ECO:0000256" key="15">
    <source>
        <dbReference type="RuleBase" id="RU361211"/>
    </source>
</evidence>
<dbReference type="SMART" id="SM00249">
    <property type="entry name" value="PHD"/>
    <property type="match status" value="1"/>
</dbReference>
<dbReference type="GO" id="GO:0070775">
    <property type="term" value="C:H3 histone acetyltransferase complex"/>
    <property type="evidence" value="ECO:0007669"/>
    <property type="project" value="UniProtKB-ARBA"/>
</dbReference>
<dbReference type="PANTHER" id="PTHR10615:SF161">
    <property type="entry name" value="HISTONE ACETYLTRANSFERASE KAT7"/>
    <property type="match status" value="1"/>
</dbReference>
<feature type="domain" description="MYST-type HAT" evidence="18">
    <location>
        <begin position="468"/>
        <end position="746"/>
    </location>
</feature>
<dbReference type="InterPro" id="IPR013083">
    <property type="entry name" value="Znf_RING/FYVE/PHD"/>
</dbReference>
<gene>
    <name evidence="19" type="ORF">HUG17_9785</name>
</gene>
<evidence type="ECO:0000256" key="8">
    <source>
        <dbReference type="ARBA" id="ARBA00022853"/>
    </source>
</evidence>
<dbReference type="Gene3D" id="4.10.320.30">
    <property type="match status" value="1"/>
</dbReference>
<organism evidence="19">
    <name type="scientific">Dermatophagoides farinae</name>
    <name type="common">American house dust mite</name>
    <dbReference type="NCBI Taxonomy" id="6954"/>
    <lineage>
        <taxon>Eukaryota</taxon>
        <taxon>Metazoa</taxon>
        <taxon>Ecdysozoa</taxon>
        <taxon>Arthropoda</taxon>
        <taxon>Chelicerata</taxon>
        <taxon>Arachnida</taxon>
        <taxon>Acari</taxon>
        <taxon>Acariformes</taxon>
        <taxon>Sarcoptiformes</taxon>
        <taxon>Astigmata</taxon>
        <taxon>Psoroptidia</taxon>
        <taxon>Analgoidea</taxon>
        <taxon>Pyroglyphidae</taxon>
        <taxon>Dermatophagoidinae</taxon>
        <taxon>Dermatophagoides</taxon>
    </lineage>
</organism>
<keyword evidence="12 15" id="KW-0539">Nucleus</keyword>
<dbReference type="PANTHER" id="PTHR10615">
    <property type="entry name" value="HISTONE ACETYLTRANSFERASE"/>
    <property type="match status" value="1"/>
</dbReference>
<comment type="subcellular location">
    <subcellularLocation>
        <location evidence="1 15">Nucleus</location>
    </subcellularLocation>
</comment>
<dbReference type="InterPro" id="IPR011011">
    <property type="entry name" value="Znf_FYVE_PHD"/>
</dbReference>
<dbReference type="InterPro" id="IPR019786">
    <property type="entry name" value="Zinc_finger_PHD-type_CS"/>
</dbReference>
<keyword evidence="9" id="KW-0007">Acetylation</keyword>
<dbReference type="InterPro" id="IPR036060">
    <property type="entry name" value="Znf_C2H2C_sf"/>
</dbReference>
<dbReference type="AlphaFoldDB" id="A0A9D4P2B0"/>
<dbReference type="InterPro" id="IPR040706">
    <property type="entry name" value="Zf-MYST"/>
</dbReference>
<dbReference type="InterPro" id="IPR002717">
    <property type="entry name" value="HAT_MYST-type"/>
</dbReference>
<evidence type="ECO:0000256" key="12">
    <source>
        <dbReference type="ARBA" id="ARBA00023242"/>
    </source>
</evidence>
<dbReference type="EMBL" id="SDOV01000003">
    <property type="protein sequence ID" value="KAH7643094.1"/>
    <property type="molecule type" value="Genomic_DNA"/>
</dbReference>
<evidence type="ECO:0000256" key="7">
    <source>
        <dbReference type="ARBA" id="ARBA00022833"/>
    </source>
</evidence>
<evidence type="ECO:0000259" key="18">
    <source>
        <dbReference type="PROSITE" id="PS51726"/>
    </source>
</evidence>
<dbReference type="InterPro" id="IPR050603">
    <property type="entry name" value="MYST_HAT"/>
</dbReference>
<keyword evidence="4" id="KW-0808">Transferase</keyword>
<dbReference type="GO" id="GO:0004402">
    <property type="term" value="F:histone acetyltransferase activity"/>
    <property type="evidence" value="ECO:0007669"/>
    <property type="project" value="InterPro"/>
</dbReference>
<evidence type="ECO:0000256" key="14">
    <source>
        <dbReference type="PROSITE-ProRule" id="PRU00146"/>
    </source>
</evidence>
<comment type="catalytic activity">
    <reaction evidence="15">
        <text>L-lysyl-[protein] + acetyl-CoA = N(6)-acetyl-L-lysyl-[protein] + CoA + H(+)</text>
        <dbReference type="Rhea" id="RHEA:45948"/>
        <dbReference type="Rhea" id="RHEA-COMP:9752"/>
        <dbReference type="Rhea" id="RHEA-COMP:10731"/>
        <dbReference type="ChEBI" id="CHEBI:15378"/>
        <dbReference type="ChEBI" id="CHEBI:29969"/>
        <dbReference type="ChEBI" id="CHEBI:57287"/>
        <dbReference type="ChEBI" id="CHEBI:57288"/>
        <dbReference type="ChEBI" id="CHEBI:61930"/>
        <dbReference type="EC" id="2.3.1.48"/>
    </reaction>
</comment>
<dbReference type="FunFam" id="3.30.60.60:FF:000001">
    <property type="entry name" value="Histone acetyltransferase"/>
    <property type="match status" value="1"/>
</dbReference>
<dbReference type="FunFam" id="3.40.630.30:FF:000001">
    <property type="entry name" value="Histone acetyltransferase"/>
    <property type="match status" value="1"/>
</dbReference>
<dbReference type="InterPro" id="IPR019787">
    <property type="entry name" value="Znf_PHD-finger"/>
</dbReference>
<evidence type="ECO:0000256" key="10">
    <source>
        <dbReference type="ARBA" id="ARBA00023015"/>
    </source>
</evidence>
<keyword evidence="8" id="KW-0156">Chromatin regulator</keyword>
<dbReference type="CDD" id="cd04301">
    <property type="entry name" value="NAT_SF"/>
    <property type="match status" value="1"/>
</dbReference>
<dbReference type="EC" id="2.3.1.48" evidence="3 15"/>
<dbReference type="GO" id="GO:0040029">
    <property type="term" value="P:epigenetic regulation of gene expression"/>
    <property type="evidence" value="ECO:0007669"/>
    <property type="project" value="UniProtKB-ARBA"/>
</dbReference>
<dbReference type="Proteomes" id="UP000828236">
    <property type="component" value="Unassembled WGS sequence"/>
</dbReference>
<keyword evidence="7" id="KW-0862">Zinc</keyword>
<evidence type="ECO:0000256" key="4">
    <source>
        <dbReference type="ARBA" id="ARBA00022679"/>
    </source>
</evidence>
<evidence type="ECO:0000256" key="16">
    <source>
        <dbReference type="SAM" id="MobiDB-lite"/>
    </source>
</evidence>
<dbReference type="Gene3D" id="3.30.60.60">
    <property type="entry name" value="N-acetyl transferase-like"/>
    <property type="match status" value="1"/>
</dbReference>
<dbReference type="Gene3D" id="3.40.630.30">
    <property type="match status" value="1"/>
</dbReference>